<dbReference type="InterPro" id="IPR045075">
    <property type="entry name" value="Syf1-like"/>
</dbReference>
<comment type="caution">
    <text evidence="8">The sequence shown here is derived from an EMBL/GenBank/DDBJ whole genome shotgun (WGS) entry which is preliminary data.</text>
</comment>
<evidence type="ECO:0000256" key="5">
    <source>
        <dbReference type="ARBA" id="ARBA00023242"/>
    </source>
</evidence>
<dbReference type="GO" id="GO:0000244">
    <property type="term" value="P:spliceosomal tri-snRNP complex assembly"/>
    <property type="evidence" value="ECO:0007669"/>
    <property type="project" value="TreeGrafter"/>
</dbReference>
<evidence type="ECO:0000313" key="8">
    <source>
        <dbReference type="EMBL" id="TIA90673.1"/>
    </source>
</evidence>
<feature type="region of interest" description="Disordered" evidence="6">
    <location>
        <begin position="228"/>
        <end position="262"/>
    </location>
</feature>
<keyword evidence="3" id="KW-0677">Repeat</keyword>
<feature type="region of interest" description="Disordered" evidence="6">
    <location>
        <begin position="105"/>
        <end position="212"/>
    </location>
</feature>
<gene>
    <name evidence="8" type="ORF">E3P99_01472</name>
</gene>
<dbReference type="FunFam" id="1.25.40.10:FF:000384">
    <property type="entry name" value="Probable pre-mRNA splicing factor prp1"/>
    <property type="match status" value="1"/>
</dbReference>
<dbReference type="OrthoDB" id="440128at2759"/>
<organism evidence="8 9">
    <name type="scientific">Wallemia hederae</name>
    <dbReference type="NCBI Taxonomy" id="1540922"/>
    <lineage>
        <taxon>Eukaryota</taxon>
        <taxon>Fungi</taxon>
        <taxon>Dikarya</taxon>
        <taxon>Basidiomycota</taxon>
        <taxon>Wallemiomycotina</taxon>
        <taxon>Wallemiomycetes</taxon>
        <taxon>Wallemiales</taxon>
        <taxon>Wallemiaceae</taxon>
        <taxon>Wallemia</taxon>
    </lineage>
</organism>
<dbReference type="InterPro" id="IPR010491">
    <property type="entry name" value="PRP1_N"/>
</dbReference>
<keyword evidence="2" id="KW-0507">mRNA processing</keyword>
<dbReference type="GO" id="GO:0071013">
    <property type="term" value="C:catalytic step 2 spliceosome"/>
    <property type="evidence" value="ECO:0007669"/>
    <property type="project" value="TreeGrafter"/>
</dbReference>
<feature type="compositionally biased region" description="Low complexity" evidence="6">
    <location>
        <begin position="238"/>
        <end position="261"/>
    </location>
</feature>
<evidence type="ECO:0000313" key="9">
    <source>
        <dbReference type="Proteomes" id="UP000310189"/>
    </source>
</evidence>
<sequence>MSTRANPLKNNASKFAFLSMQPPPGYVAGLGRGASGFTTRSDIGPARDGGSMEEAVSDLQFKEIEPEQFQDPENETGLFAGTVYDKDDEEADKVYDMIDDRMDERRRARREAAEKKAEEAHLAANPKIQTQFSDLKRSLAGVSEEEWGALPEAGSLTGKRRKNNTRNDGKSYVVPDSVLAGARDRNEMSNSVDDEAGVATPASTGSTTDFREIGQARDKSLSLRLDQLSGTSSTAPVGAPTSKTSSTTPSSQSAAAGTSTSVDPKGYLSGLNSVQLKSDAEIGDIKKARALLESVIKTNPKHAPGWIAAGRVEEVAGRQAVARKVIAAGCENCPKSEDVWLEAARLNIPQDAKVILANAISHLPQSVKIWLKAVDLENDPKSKRRVLRKAIEYIPNSVRLWKEAVNMEDDPQDALILLARATELIPSSVELWLALARLETPDNAKKIINKARKTIPTSHEIWIAAARLQEQVGTSSADIDKLMNNGVGSLRAAGALLSREQWLKEAERVEQEGSPLTCAAIVKATVHYDVEDEDKYAVWMDDADALEERGSIETARAVIGFALKVFPERSKLWRRAAELEKQHGSRNTLTNILKTATQNCPKAEVLWLMLAKEHWLGGDVKSARQVLGDAFNANPSSEAVWLAAVKLEAENNEIKNARMLLNKARSQCGTERIWMKSAVFERQHGDRAEALKYVNEAIAKFATFDKLYMIKVGLLDNNKEIRDTFAVALKACPQSPTLWILASRFEEKMGVVIRSRALLEKARLINKNCDALWAEAVKVEERANAANQAKALLSKALQECQTSGLLWSMAIWMEPRPSRKTKSVDALRKVTDDPTIIVTVARTLWMEGKKDKARSWLSKSCQADPDNGDHWAWWYKFELQEGTPEKAQGVLESAKQAEPHHGEVWQSVVKDDRNLGKAFDALLKQTAASLS</sequence>
<evidence type="ECO:0000256" key="1">
    <source>
        <dbReference type="ARBA" id="ARBA00004123"/>
    </source>
</evidence>
<dbReference type="EMBL" id="SPNW01000017">
    <property type="protein sequence ID" value="TIA90673.1"/>
    <property type="molecule type" value="Genomic_DNA"/>
</dbReference>
<comment type="subcellular location">
    <subcellularLocation>
        <location evidence="1">Nucleus</location>
    </subcellularLocation>
</comment>
<protein>
    <recommendedName>
        <fullName evidence="7">PRP1 splicing factor N-terminal domain-containing protein</fullName>
    </recommendedName>
</protein>
<evidence type="ECO:0000256" key="6">
    <source>
        <dbReference type="SAM" id="MobiDB-lite"/>
    </source>
</evidence>
<evidence type="ECO:0000256" key="3">
    <source>
        <dbReference type="ARBA" id="ARBA00022737"/>
    </source>
</evidence>
<accession>A0A4V4LTJ9</accession>
<proteinExistence type="predicted"/>
<evidence type="ECO:0000256" key="4">
    <source>
        <dbReference type="ARBA" id="ARBA00023187"/>
    </source>
</evidence>
<feature type="compositionally biased region" description="Basic and acidic residues" evidence="6">
    <location>
        <begin position="105"/>
        <end position="121"/>
    </location>
</feature>
<name>A0A4V4LTJ9_9BASI</name>
<dbReference type="InterPro" id="IPR011990">
    <property type="entry name" value="TPR-like_helical_dom_sf"/>
</dbReference>
<dbReference type="AlphaFoldDB" id="A0A4V4LTJ9"/>
<keyword evidence="4" id="KW-0508">mRNA splicing</keyword>
<evidence type="ECO:0000259" key="7">
    <source>
        <dbReference type="Pfam" id="PF06424"/>
    </source>
</evidence>
<keyword evidence="9" id="KW-1185">Reference proteome</keyword>
<dbReference type="PANTHER" id="PTHR11246:SF1">
    <property type="entry name" value="PRE-MRNA-PROCESSING FACTOR 6"/>
    <property type="match status" value="1"/>
</dbReference>
<keyword evidence="5" id="KW-0539">Nucleus</keyword>
<dbReference type="SUPFAM" id="SSF48452">
    <property type="entry name" value="TPR-like"/>
    <property type="match status" value="4"/>
</dbReference>
<dbReference type="Pfam" id="PF06424">
    <property type="entry name" value="PRP1_N"/>
    <property type="match status" value="1"/>
</dbReference>
<feature type="domain" description="PRP1 splicing factor N-terminal" evidence="7">
    <location>
        <begin position="22"/>
        <end position="159"/>
    </location>
</feature>
<dbReference type="Gene3D" id="1.25.40.10">
    <property type="entry name" value="Tetratricopeptide repeat domain"/>
    <property type="match status" value="5"/>
</dbReference>
<reference evidence="8 9" key="1">
    <citation type="submission" date="2019-03" db="EMBL/GenBank/DDBJ databases">
        <title>Sequencing 23 genomes of Wallemia ichthyophaga.</title>
        <authorList>
            <person name="Gostincar C."/>
        </authorList>
    </citation>
    <scope>NUCLEOTIDE SEQUENCE [LARGE SCALE GENOMIC DNA]</scope>
    <source>
        <strain evidence="8 9">EXF-5753</strain>
    </source>
</reference>
<dbReference type="GO" id="GO:0046540">
    <property type="term" value="C:U4/U6 x U5 tri-snRNP complex"/>
    <property type="evidence" value="ECO:0007669"/>
    <property type="project" value="TreeGrafter"/>
</dbReference>
<dbReference type="PANTHER" id="PTHR11246">
    <property type="entry name" value="PRE-MRNA SPLICING FACTOR"/>
    <property type="match status" value="1"/>
</dbReference>
<dbReference type="Pfam" id="PF13428">
    <property type="entry name" value="TPR_14"/>
    <property type="match status" value="1"/>
</dbReference>
<dbReference type="Proteomes" id="UP000310189">
    <property type="component" value="Unassembled WGS sequence"/>
</dbReference>
<dbReference type="SMART" id="SM00386">
    <property type="entry name" value="HAT"/>
    <property type="match status" value="12"/>
</dbReference>
<evidence type="ECO:0000256" key="2">
    <source>
        <dbReference type="ARBA" id="ARBA00022664"/>
    </source>
</evidence>
<dbReference type="FunFam" id="1.25.40.10:FF:000256">
    <property type="entry name" value="Probable pre-mRNA splicing factor prp1"/>
    <property type="match status" value="1"/>
</dbReference>
<dbReference type="InterPro" id="IPR003107">
    <property type="entry name" value="HAT"/>
</dbReference>